<gene>
    <name evidence="1" type="ORF">EYF80_063176</name>
</gene>
<keyword evidence="2" id="KW-1185">Reference proteome</keyword>
<comment type="caution">
    <text evidence="1">The sequence shown here is derived from an EMBL/GenBank/DDBJ whole genome shotgun (WGS) entry which is preliminary data.</text>
</comment>
<dbReference type="AlphaFoldDB" id="A0A4Z2ED44"/>
<protein>
    <submittedName>
        <fullName evidence="1">Uncharacterized protein</fullName>
    </submittedName>
</protein>
<sequence>MATGQRFLLSINGDQPRENHPLPISWAPGRRTDIALTSLTAFAIYRRSTSGIWNVYYYGDLELSVYFRRLDKRKYLDVVS</sequence>
<evidence type="ECO:0000313" key="2">
    <source>
        <dbReference type="Proteomes" id="UP000314294"/>
    </source>
</evidence>
<proteinExistence type="predicted"/>
<reference evidence="1 2" key="1">
    <citation type="submission" date="2019-03" db="EMBL/GenBank/DDBJ databases">
        <title>First draft genome of Liparis tanakae, snailfish: a comprehensive survey of snailfish specific genes.</title>
        <authorList>
            <person name="Kim W."/>
            <person name="Song I."/>
            <person name="Jeong J.-H."/>
            <person name="Kim D."/>
            <person name="Kim S."/>
            <person name="Ryu S."/>
            <person name="Song J.Y."/>
            <person name="Lee S.K."/>
        </authorList>
    </citation>
    <scope>NUCLEOTIDE SEQUENCE [LARGE SCALE GENOMIC DNA]</scope>
    <source>
        <tissue evidence="1">Muscle</tissue>
    </source>
</reference>
<evidence type="ECO:0000313" key="1">
    <source>
        <dbReference type="EMBL" id="TNN26688.1"/>
    </source>
</evidence>
<organism evidence="1 2">
    <name type="scientific">Liparis tanakae</name>
    <name type="common">Tanaka's snailfish</name>
    <dbReference type="NCBI Taxonomy" id="230148"/>
    <lineage>
        <taxon>Eukaryota</taxon>
        <taxon>Metazoa</taxon>
        <taxon>Chordata</taxon>
        <taxon>Craniata</taxon>
        <taxon>Vertebrata</taxon>
        <taxon>Euteleostomi</taxon>
        <taxon>Actinopterygii</taxon>
        <taxon>Neopterygii</taxon>
        <taxon>Teleostei</taxon>
        <taxon>Neoteleostei</taxon>
        <taxon>Acanthomorphata</taxon>
        <taxon>Eupercaria</taxon>
        <taxon>Perciformes</taxon>
        <taxon>Cottioidei</taxon>
        <taxon>Cottales</taxon>
        <taxon>Liparidae</taxon>
        <taxon>Liparis</taxon>
    </lineage>
</organism>
<name>A0A4Z2ED44_9TELE</name>
<dbReference type="Proteomes" id="UP000314294">
    <property type="component" value="Unassembled WGS sequence"/>
</dbReference>
<accession>A0A4Z2ED44</accession>
<dbReference type="EMBL" id="SRLO01009701">
    <property type="protein sequence ID" value="TNN26688.1"/>
    <property type="molecule type" value="Genomic_DNA"/>
</dbReference>